<evidence type="ECO:0000313" key="3">
    <source>
        <dbReference type="EMBL" id="KAK5991725.1"/>
    </source>
</evidence>
<evidence type="ECO:0000256" key="1">
    <source>
        <dbReference type="ARBA" id="ARBA00009005"/>
    </source>
</evidence>
<organism evidence="3 4">
    <name type="scientific">Cladobotryum mycophilum</name>
    <dbReference type="NCBI Taxonomy" id="491253"/>
    <lineage>
        <taxon>Eukaryota</taxon>
        <taxon>Fungi</taxon>
        <taxon>Dikarya</taxon>
        <taxon>Ascomycota</taxon>
        <taxon>Pezizomycotina</taxon>
        <taxon>Sordariomycetes</taxon>
        <taxon>Hypocreomycetidae</taxon>
        <taxon>Hypocreales</taxon>
        <taxon>Hypocreaceae</taxon>
        <taxon>Cladobotryum</taxon>
    </lineage>
</organism>
<keyword evidence="4" id="KW-1185">Reference proteome</keyword>
<dbReference type="InterPro" id="IPR050452">
    <property type="entry name" value="Metacaspase"/>
</dbReference>
<dbReference type="PANTHER" id="PTHR48104:SF30">
    <property type="entry name" value="METACASPASE-1"/>
    <property type="match status" value="1"/>
</dbReference>
<protein>
    <submittedName>
        <fullName evidence="3">Metacaspase-7</fullName>
    </submittedName>
</protein>
<feature type="domain" description="Peptidase C14 caspase" evidence="2">
    <location>
        <begin position="6"/>
        <end position="271"/>
    </location>
</feature>
<comment type="similarity">
    <text evidence="1">Belongs to the peptidase C14B family.</text>
</comment>
<dbReference type="Proteomes" id="UP001338125">
    <property type="component" value="Unassembled WGS sequence"/>
</dbReference>
<comment type="caution">
    <text evidence="3">The sequence shown here is derived from an EMBL/GenBank/DDBJ whole genome shotgun (WGS) entry which is preliminary data.</text>
</comment>
<dbReference type="EMBL" id="JAVFKD010000013">
    <property type="protein sequence ID" value="KAK5991725.1"/>
    <property type="molecule type" value="Genomic_DNA"/>
</dbReference>
<evidence type="ECO:0000259" key="2">
    <source>
        <dbReference type="Pfam" id="PF00656"/>
    </source>
</evidence>
<evidence type="ECO:0000313" key="4">
    <source>
        <dbReference type="Proteomes" id="UP001338125"/>
    </source>
</evidence>
<name>A0ABR0SIZ5_9HYPO</name>
<accession>A0ABR0SIZ5</accession>
<sequence>MVKNNRWALLVGIDQYSSGTKSLKGCVNDVQETRALLQSHIGIPPQNITALLAPQGSEESSDPAAWPTKANFIQAITRIRQCAQPGDLVYIHYSGHGDRVPTSSAGLKKTVKYDEVLCTLEEDVRDFEFGELLDSLVDKGLILCVVLDCCHAGGASRFSPEIRIRCRRIANDFEDPACAGNESAVNRGLRNAVPAETWFYKPRGYNLIAACQPFETASEYCDIDGKYYGALTFHLLQTLKSLQSSTEAITYRQLQDVLEAKCKRATKQQPMHLGDDSRIPFATRATTEKMVMSANVTEITKTEITLNKGYAHSIMVGDQFRVFPLSRTFLGLPTPDAAAVAEVTVKSVAKLQCKTSVPEDGLVGVESGCLAEISKRAGAFIVNVQFPDSTEGTDYTGIFERMQDYVRSHTGGYMPITLVLNNNNLKPMLTLVYRDGVIEFQDKIRITMPFIPLIQTDTDTIIHSQQVVYLLHHLCHHQLAISTISPKTTRPPRYEFEIIEDEVEEGDTESLAAWMIRFKNTHGRVLYLSIFNFTPAYGIHQLFPGQNASSAAVEPMTEIEPLVIDMKVPPALKSLAKPGFVMRDVIKVFVTTEQANFCHYLLPDLNLDQLGTVDVTKGHRRTAKLVSQTSESWSTEEKEITTVIKNA</sequence>
<proteinExistence type="inferred from homology"/>
<reference evidence="3 4" key="1">
    <citation type="submission" date="2024-01" db="EMBL/GenBank/DDBJ databases">
        <title>Complete genome of Cladobotryum mycophilum ATHUM6906.</title>
        <authorList>
            <person name="Christinaki A.C."/>
            <person name="Myridakis A.I."/>
            <person name="Kouvelis V.N."/>
        </authorList>
    </citation>
    <scope>NUCLEOTIDE SEQUENCE [LARGE SCALE GENOMIC DNA]</scope>
    <source>
        <strain evidence="3 4">ATHUM6906</strain>
    </source>
</reference>
<dbReference type="Pfam" id="PF00656">
    <property type="entry name" value="Peptidase_C14"/>
    <property type="match status" value="1"/>
</dbReference>
<dbReference type="Gene3D" id="3.40.50.1460">
    <property type="match status" value="1"/>
</dbReference>
<gene>
    <name evidence="3" type="ORF">PT974_07759</name>
</gene>
<dbReference type="PANTHER" id="PTHR48104">
    <property type="entry name" value="METACASPASE-4"/>
    <property type="match status" value="1"/>
</dbReference>
<dbReference type="InterPro" id="IPR011600">
    <property type="entry name" value="Pept_C14_caspase"/>
</dbReference>